<dbReference type="EMBL" id="JAUHHV010000002">
    <property type="protein sequence ID" value="KAK1431980.1"/>
    <property type="molecule type" value="Genomic_DNA"/>
</dbReference>
<reference evidence="1" key="1">
    <citation type="journal article" date="2023" name="bioRxiv">
        <title>Improved chromosome-level genome assembly for marigold (Tagetes erecta).</title>
        <authorList>
            <person name="Jiang F."/>
            <person name="Yuan L."/>
            <person name="Wang S."/>
            <person name="Wang H."/>
            <person name="Xu D."/>
            <person name="Wang A."/>
            <person name="Fan W."/>
        </authorList>
    </citation>
    <scope>NUCLEOTIDE SEQUENCE</scope>
    <source>
        <strain evidence="1">WSJ</strain>
        <tissue evidence="1">Leaf</tissue>
    </source>
</reference>
<evidence type="ECO:0000313" key="1">
    <source>
        <dbReference type="EMBL" id="KAK1431980.1"/>
    </source>
</evidence>
<keyword evidence="2" id="KW-1185">Reference proteome</keyword>
<proteinExistence type="predicted"/>
<organism evidence="1 2">
    <name type="scientific">Tagetes erecta</name>
    <name type="common">African marigold</name>
    <dbReference type="NCBI Taxonomy" id="13708"/>
    <lineage>
        <taxon>Eukaryota</taxon>
        <taxon>Viridiplantae</taxon>
        <taxon>Streptophyta</taxon>
        <taxon>Embryophyta</taxon>
        <taxon>Tracheophyta</taxon>
        <taxon>Spermatophyta</taxon>
        <taxon>Magnoliopsida</taxon>
        <taxon>eudicotyledons</taxon>
        <taxon>Gunneridae</taxon>
        <taxon>Pentapetalae</taxon>
        <taxon>asterids</taxon>
        <taxon>campanulids</taxon>
        <taxon>Asterales</taxon>
        <taxon>Asteraceae</taxon>
        <taxon>Asteroideae</taxon>
        <taxon>Heliantheae alliance</taxon>
        <taxon>Tageteae</taxon>
        <taxon>Tagetes</taxon>
    </lineage>
</organism>
<comment type="caution">
    <text evidence="1">The sequence shown here is derived from an EMBL/GenBank/DDBJ whole genome shotgun (WGS) entry which is preliminary data.</text>
</comment>
<protein>
    <submittedName>
        <fullName evidence="1">Uncharacterized protein</fullName>
    </submittedName>
</protein>
<sequence>MKPRRYVQRNSQHSGLLLQQLWRNTPVENQDEQRASSIDGPPEDAIYQEVTYVDDFGQSKTAIPNLVHDVFDATDIKWSWKQKGIIARI</sequence>
<name>A0AAD8L676_TARER</name>
<dbReference type="Proteomes" id="UP001229421">
    <property type="component" value="Unassembled WGS sequence"/>
</dbReference>
<dbReference type="AlphaFoldDB" id="A0AAD8L676"/>
<evidence type="ECO:0000313" key="2">
    <source>
        <dbReference type="Proteomes" id="UP001229421"/>
    </source>
</evidence>
<gene>
    <name evidence="1" type="ORF">QVD17_08820</name>
</gene>
<accession>A0AAD8L676</accession>